<dbReference type="InterPro" id="IPR006385">
    <property type="entry name" value="HAD_hydro_SerB1"/>
</dbReference>
<protein>
    <recommendedName>
        <fullName evidence="8">HAD-superfamily subfamily IB hydrolase, TIGR01490</fullName>
    </recommendedName>
</protein>
<evidence type="ECO:0008006" key="8">
    <source>
        <dbReference type="Google" id="ProtNLM"/>
    </source>
</evidence>
<dbReference type="NCBIfam" id="TIGR01488">
    <property type="entry name" value="HAD-SF-IB"/>
    <property type="match status" value="1"/>
</dbReference>
<dbReference type="Gene3D" id="3.40.50.1000">
    <property type="entry name" value="HAD superfamily/HAD-like"/>
    <property type="match status" value="1"/>
</dbReference>
<keyword evidence="4" id="KW-0460">Magnesium</keyword>
<keyword evidence="3" id="KW-0378">Hydrolase</keyword>
<dbReference type="EMBL" id="BSSD01000006">
    <property type="protein sequence ID" value="GLW93279.1"/>
    <property type="molecule type" value="Genomic_DNA"/>
</dbReference>
<dbReference type="GO" id="GO:0016787">
    <property type="term" value="F:hydrolase activity"/>
    <property type="evidence" value="ECO:0007669"/>
    <property type="project" value="UniProtKB-KW"/>
</dbReference>
<dbReference type="PANTHER" id="PTHR43344:SF13">
    <property type="entry name" value="PHOSPHATASE RV3661-RELATED"/>
    <property type="match status" value="1"/>
</dbReference>
<dbReference type="SUPFAM" id="SSF56784">
    <property type="entry name" value="HAD-like"/>
    <property type="match status" value="1"/>
</dbReference>
<comment type="caution">
    <text evidence="6">The sequence shown here is derived from an EMBL/GenBank/DDBJ whole genome shotgun (WGS) entry which is preliminary data.</text>
</comment>
<keyword evidence="7" id="KW-1185">Reference proteome</keyword>
<dbReference type="Gene3D" id="1.20.1440.100">
    <property type="entry name" value="SG protein - dephosphorylation function"/>
    <property type="match status" value="1"/>
</dbReference>
<evidence type="ECO:0000256" key="4">
    <source>
        <dbReference type="ARBA" id="ARBA00022842"/>
    </source>
</evidence>
<evidence type="ECO:0000256" key="1">
    <source>
        <dbReference type="ARBA" id="ARBA00009184"/>
    </source>
</evidence>
<dbReference type="PANTHER" id="PTHR43344">
    <property type="entry name" value="PHOSPHOSERINE PHOSPHATASE"/>
    <property type="match status" value="1"/>
</dbReference>
<reference evidence="6" key="1">
    <citation type="submission" date="2023-02" db="EMBL/GenBank/DDBJ databases">
        <title>Actinokineospora globicatena NBRC 15670.</title>
        <authorList>
            <person name="Ichikawa N."/>
            <person name="Sato H."/>
            <person name="Tonouchi N."/>
        </authorList>
    </citation>
    <scope>NUCLEOTIDE SEQUENCE</scope>
    <source>
        <strain evidence="6">NBRC 15670</strain>
    </source>
</reference>
<dbReference type="RefSeq" id="WP_285611634.1">
    <property type="nucleotide sequence ID" value="NZ_BSSD01000006.1"/>
</dbReference>
<dbReference type="InterPro" id="IPR050582">
    <property type="entry name" value="HAD-like_SerB"/>
</dbReference>
<evidence type="ECO:0000256" key="2">
    <source>
        <dbReference type="ARBA" id="ARBA00022723"/>
    </source>
</evidence>
<evidence type="ECO:0000256" key="3">
    <source>
        <dbReference type="ARBA" id="ARBA00022801"/>
    </source>
</evidence>
<proteinExistence type="inferred from homology"/>
<gene>
    <name evidence="6" type="primary">mmyP</name>
    <name evidence="6" type="ORF">Aglo03_40950</name>
</gene>
<comment type="similarity">
    <text evidence="1">Belongs to the HAD-like hydrolase superfamily. SerB family.</text>
</comment>
<evidence type="ECO:0000313" key="7">
    <source>
        <dbReference type="Proteomes" id="UP001165042"/>
    </source>
</evidence>
<dbReference type="Proteomes" id="UP001165042">
    <property type="component" value="Unassembled WGS sequence"/>
</dbReference>
<organism evidence="6 7">
    <name type="scientific">Actinokineospora globicatena</name>
    <dbReference type="NCBI Taxonomy" id="103729"/>
    <lineage>
        <taxon>Bacteria</taxon>
        <taxon>Bacillati</taxon>
        <taxon>Actinomycetota</taxon>
        <taxon>Actinomycetes</taxon>
        <taxon>Pseudonocardiales</taxon>
        <taxon>Pseudonocardiaceae</taxon>
        <taxon>Actinokineospora</taxon>
    </lineage>
</organism>
<dbReference type="AlphaFoldDB" id="A0A9W6QRI7"/>
<dbReference type="GO" id="GO:0046872">
    <property type="term" value="F:metal ion binding"/>
    <property type="evidence" value="ECO:0007669"/>
    <property type="project" value="UniProtKB-KW"/>
</dbReference>
<name>A0A9W6QRI7_9PSEU</name>
<accession>A0A9W6QRI7</accession>
<dbReference type="InterPro" id="IPR036412">
    <property type="entry name" value="HAD-like_sf"/>
</dbReference>
<dbReference type="Pfam" id="PF12710">
    <property type="entry name" value="HAD"/>
    <property type="match status" value="1"/>
</dbReference>
<feature type="region of interest" description="Disordered" evidence="5">
    <location>
        <begin position="216"/>
        <end position="236"/>
    </location>
</feature>
<dbReference type="InterPro" id="IPR023214">
    <property type="entry name" value="HAD_sf"/>
</dbReference>
<dbReference type="NCBIfam" id="TIGR01490">
    <property type="entry name" value="HAD-SF-IB-hyp1"/>
    <property type="match status" value="1"/>
</dbReference>
<sequence>MTHRRAAFFDVDGTLITITSIFRFLAFDTAERGLPLSVHTGHLAELARVKAAGANRETANRAFYRAFAGRPAADLAAAGERWFTAEYAKGGLFDPRVLTMLRAHRAAGDLVVLLSGSFPPCLTPIARFVCADVVLCTEPEVVAGELTGAVGTPMVGANKATAVREFADARGIDLTDCFAYGDDHSDLPVLDLAGCPVAVGDEPVLRAHAERAGWRRIPPLAGEDSEQREEVPCPSR</sequence>
<dbReference type="CDD" id="cd02612">
    <property type="entry name" value="HAD_PGPPase"/>
    <property type="match status" value="1"/>
</dbReference>
<evidence type="ECO:0000313" key="6">
    <source>
        <dbReference type="EMBL" id="GLW93279.1"/>
    </source>
</evidence>
<evidence type="ECO:0000256" key="5">
    <source>
        <dbReference type="SAM" id="MobiDB-lite"/>
    </source>
</evidence>
<keyword evidence="2" id="KW-0479">Metal-binding</keyword>